<evidence type="ECO:0000313" key="2">
    <source>
        <dbReference type="EMBL" id="GIY76855.1"/>
    </source>
</evidence>
<dbReference type="EMBL" id="BPLR01015542">
    <property type="protein sequence ID" value="GIY76855.1"/>
    <property type="molecule type" value="Genomic_DNA"/>
</dbReference>
<feature type="region of interest" description="Disordered" evidence="1">
    <location>
        <begin position="1"/>
        <end position="35"/>
    </location>
</feature>
<organism evidence="2 3">
    <name type="scientific">Caerostris extrusa</name>
    <name type="common">Bark spider</name>
    <name type="synonym">Caerostris bankana</name>
    <dbReference type="NCBI Taxonomy" id="172846"/>
    <lineage>
        <taxon>Eukaryota</taxon>
        <taxon>Metazoa</taxon>
        <taxon>Ecdysozoa</taxon>
        <taxon>Arthropoda</taxon>
        <taxon>Chelicerata</taxon>
        <taxon>Arachnida</taxon>
        <taxon>Araneae</taxon>
        <taxon>Araneomorphae</taxon>
        <taxon>Entelegynae</taxon>
        <taxon>Araneoidea</taxon>
        <taxon>Araneidae</taxon>
        <taxon>Caerostris</taxon>
    </lineage>
</organism>
<sequence>MTTAARRSKLLNPEPATSSSFAFHPTSSSSKNNSENTFEIPILSHLNIEDDRFVFKVEIYHDNRSQTIQTPEPPKPRLHLHSTPPLQVRRVMCSRPPNQHAKEDPTSAKLQKKT</sequence>
<proteinExistence type="predicted"/>
<evidence type="ECO:0000313" key="3">
    <source>
        <dbReference type="Proteomes" id="UP001054945"/>
    </source>
</evidence>
<accession>A0AAV4W2A2</accession>
<reference evidence="2 3" key="1">
    <citation type="submission" date="2021-06" db="EMBL/GenBank/DDBJ databases">
        <title>Caerostris extrusa draft genome.</title>
        <authorList>
            <person name="Kono N."/>
            <person name="Arakawa K."/>
        </authorList>
    </citation>
    <scope>NUCLEOTIDE SEQUENCE [LARGE SCALE GENOMIC DNA]</scope>
</reference>
<dbReference type="Proteomes" id="UP001054945">
    <property type="component" value="Unassembled WGS sequence"/>
</dbReference>
<gene>
    <name evidence="2" type="ORF">CEXT_470731</name>
</gene>
<comment type="caution">
    <text evidence="2">The sequence shown here is derived from an EMBL/GenBank/DDBJ whole genome shotgun (WGS) entry which is preliminary data.</text>
</comment>
<protein>
    <submittedName>
        <fullName evidence="2">Uncharacterized protein</fullName>
    </submittedName>
</protein>
<evidence type="ECO:0000256" key="1">
    <source>
        <dbReference type="SAM" id="MobiDB-lite"/>
    </source>
</evidence>
<feature type="region of interest" description="Disordered" evidence="1">
    <location>
        <begin position="65"/>
        <end position="114"/>
    </location>
</feature>
<keyword evidence="3" id="KW-1185">Reference proteome</keyword>
<name>A0AAV4W2A2_CAEEX</name>
<feature type="compositionally biased region" description="Low complexity" evidence="1">
    <location>
        <begin position="16"/>
        <end position="35"/>
    </location>
</feature>
<dbReference type="AlphaFoldDB" id="A0AAV4W2A2"/>